<dbReference type="Proteomes" id="UP000694255">
    <property type="component" value="Unassembled WGS sequence"/>
</dbReference>
<accession>A0A8J5UH64</accession>
<evidence type="ECO:0000256" key="1">
    <source>
        <dbReference type="ARBA" id="ARBA00004370"/>
    </source>
</evidence>
<dbReference type="GO" id="GO:0016020">
    <property type="term" value="C:membrane"/>
    <property type="evidence" value="ECO:0007669"/>
    <property type="project" value="UniProtKB-SubCell"/>
</dbReference>
<dbReference type="PROSITE" id="PS00389">
    <property type="entry name" value="ATPASE_DELTA"/>
    <property type="match status" value="1"/>
</dbReference>
<dbReference type="NCBIfam" id="TIGR01145">
    <property type="entry name" value="ATP_synt_delta"/>
    <property type="match status" value="1"/>
</dbReference>
<evidence type="ECO:0000256" key="3">
    <source>
        <dbReference type="ARBA" id="ARBA00022781"/>
    </source>
</evidence>
<comment type="subcellular location">
    <subcellularLocation>
        <location evidence="1">Membrane</location>
    </subcellularLocation>
</comment>
<dbReference type="EMBL" id="JAGSYN010000157">
    <property type="protein sequence ID" value="KAG7662943.1"/>
    <property type="molecule type" value="Genomic_DNA"/>
</dbReference>
<evidence type="ECO:0000256" key="4">
    <source>
        <dbReference type="ARBA" id="ARBA00023065"/>
    </source>
</evidence>
<evidence type="ECO:0000256" key="2">
    <source>
        <dbReference type="ARBA" id="ARBA00022448"/>
    </source>
</evidence>
<dbReference type="Pfam" id="PF00213">
    <property type="entry name" value="OSCP"/>
    <property type="match status" value="1"/>
</dbReference>
<name>A0A8J5UH64_9ASCO</name>
<organism evidence="7 8">
    <name type="scientific">[Candida] subhashii</name>
    <dbReference type="NCBI Taxonomy" id="561895"/>
    <lineage>
        <taxon>Eukaryota</taxon>
        <taxon>Fungi</taxon>
        <taxon>Dikarya</taxon>
        <taxon>Ascomycota</taxon>
        <taxon>Saccharomycotina</taxon>
        <taxon>Pichiomycetes</taxon>
        <taxon>Debaryomycetaceae</taxon>
        <taxon>Spathaspora</taxon>
    </lineage>
</organism>
<keyword evidence="2" id="KW-0813">Transport</keyword>
<evidence type="ECO:0000313" key="7">
    <source>
        <dbReference type="EMBL" id="KAG7662943.1"/>
    </source>
</evidence>
<dbReference type="InterPro" id="IPR000711">
    <property type="entry name" value="ATPase_OSCP/dsu"/>
</dbReference>
<gene>
    <name evidence="7" type="ORF">J8A68_003533</name>
</gene>
<keyword evidence="3" id="KW-0375">Hydrogen ion transport</keyword>
<dbReference type="InterPro" id="IPR020781">
    <property type="entry name" value="ATPase_OSCP/d_CS"/>
</dbReference>
<protein>
    <submittedName>
        <fullName evidence="7">ATP5</fullName>
    </submittedName>
</protein>
<reference evidence="7 8" key="1">
    <citation type="journal article" date="2021" name="DNA Res.">
        <title>Genome analysis of Candida subhashii reveals its hybrid nature and dual mitochondrial genome conformations.</title>
        <authorList>
            <person name="Mixao V."/>
            <person name="Hegedusova E."/>
            <person name="Saus E."/>
            <person name="Pryszcz L.P."/>
            <person name="Cillingova A."/>
            <person name="Nosek J."/>
            <person name="Gabaldon T."/>
        </authorList>
    </citation>
    <scope>NUCLEOTIDE SEQUENCE [LARGE SCALE GENOMIC DNA]</scope>
    <source>
        <strain evidence="7 8">CBS 10753</strain>
    </source>
</reference>
<proteinExistence type="inferred from homology"/>
<dbReference type="RefSeq" id="XP_049263176.1">
    <property type="nucleotide sequence ID" value="XM_049407399.1"/>
</dbReference>
<keyword evidence="6" id="KW-0066">ATP synthesis</keyword>
<keyword evidence="8" id="KW-1185">Reference proteome</keyword>
<evidence type="ECO:0000256" key="6">
    <source>
        <dbReference type="ARBA" id="ARBA00023310"/>
    </source>
</evidence>
<keyword evidence="5" id="KW-0472">Membrane</keyword>
<sequence length="206" mass="21824">MMASRVFTRSMASAAKSAKPPIQLFGLDGTYANALYSATVQQSSMDASYKALGKIAQAIKDDSRLATVLSNPALTKNDRVAIAEGIAEKLKLDKTITNFLAVLAENNRLANFGSIYEKFALLNDAHNGVVVAKITSAKPLDSKILNKLQASIGKSSFVGAGKTLNVTNPVNPEILGGLIVEVGDKTVDLSIASKVSRLNQTLQESL</sequence>
<keyword evidence="4" id="KW-0406">Ion transport</keyword>
<comment type="caution">
    <text evidence="7">The sequence shown here is derived from an EMBL/GenBank/DDBJ whole genome shotgun (WGS) entry which is preliminary data.</text>
</comment>
<dbReference type="AlphaFoldDB" id="A0A8J5UH64"/>
<dbReference type="GeneID" id="73470333"/>
<dbReference type="GO" id="GO:0046933">
    <property type="term" value="F:proton-transporting ATP synthase activity, rotational mechanism"/>
    <property type="evidence" value="ECO:0007669"/>
    <property type="project" value="InterPro"/>
</dbReference>
<evidence type="ECO:0000313" key="8">
    <source>
        <dbReference type="Proteomes" id="UP000694255"/>
    </source>
</evidence>
<evidence type="ECO:0000256" key="5">
    <source>
        <dbReference type="ARBA" id="ARBA00023136"/>
    </source>
</evidence>
<dbReference type="PANTHER" id="PTHR11910">
    <property type="entry name" value="ATP SYNTHASE DELTA CHAIN"/>
    <property type="match status" value="1"/>
</dbReference>
<dbReference type="OrthoDB" id="1262810at2759"/>
<dbReference type="HAMAP" id="MF_01416">
    <property type="entry name" value="ATP_synth_delta_bact"/>
    <property type="match status" value="1"/>
</dbReference>